<dbReference type="AlphaFoldDB" id="A0A1Y2IVZ6"/>
<keyword evidence="2" id="KW-1185">Reference proteome</keyword>
<accession>A0A1Y2IVZ6</accession>
<gene>
    <name evidence="1" type="ORF">PYCCODRAFT_76040</name>
</gene>
<evidence type="ECO:0000313" key="1">
    <source>
        <dbReference type="EMBL" id="OSD04833.1"/>
    </source>
</evidence>
<dbReference type="Proteomes" id="UP000193067">
    <property type="component" value="Unassembled WGS sequence"/>
</dbReference>
<organism evidence="1 2">
    <name type="scientific">Trametes coccinea (strain BRFM310)</name>
    <name type="common">Pycnoporus coccineus</name>
    <dbReference type="NCBI Taxonomy" id="1353009"/>
    <lineage>
        <taxon>Eukaryota</taxon>
        <taxon>Fungi</taxon>
        <taxon>Dikarya</taxon>
        <taxon>Basidiomycota</taxon>
        <taxon>Agaricomycotina</taxon>
        <taxon>Agaricomycetes</taxon>
        <taxon>Polyporales</taxon>
        <taxon>Polyporaceae</taxon>
        <taxon>Trametes</taxon>
    </lineage>
</organism>
<protein>
    <submittedName>
        <fullName evidence="1">Uncharacterized protein</fullName>
    </submittedName>
</protein>
<name>A0A1Y2IVZ6_TRAC3</name>
<reference evidence="1 2" key="1">
    <citation type="journal article" date="2015" name="Biotechnol. Biofuels">
        <title>Enhanced degradation of softwood versus hardwood by the white-rot fungus Pycnoporus coccineus.</title>
        <authorList>
            <person name="Couturier M."/>
            <person name="Navarro D."/>
            <person name="Chevret D."/>
            <person name="Henrissat B."/>
            <person name="Piumi F."/>
            <person name="Ruiz-Duenas F.J."/>
            <person name="Martinez A.T."/>
            <person name="Grigoriev I.V."/>
            <person name="Riley R."/>
            <person name="Lipzen A."/>
            <person name="Berrin J.G."/>
            <person name="Master E.R."/>
            <person name="Rosso M.N."/>
        </authorList>
    </citation>
    <scope>NUCLEOTIDE SEQUENCE [LARGE SCALE GENOMIC DNA]</scope>
    <source>
        <strain evidence="1 2">BRFM310</strain>
    </source>
</reference>
<dbReference type="EMBL" id="KZ084095">
    <property type="protein sequence ID" value="OSD04833.1"/>
    <property type="molecule type" value="Genomic_DNA"/>
</dbReference>
<dbReference type="OrthoDB" id="8922241at2759"/>
<proteinExistence type="predicted"/>
<evidence type="ECO:0000313" key="2">
    <source>
        <dbReference type="Proteomes" id="UP000193067"/>
    </source>
</evidence>
<sequence length="173" mass="19478">MCSPRPDGRTCSQPQSRSQRCLCSASCEHRGLRVSGLPFQRVQGQHQACRHHLSLPLNPISRPQRPAMSLLPYVQLNRRIPDVERHVETQTRPCAADAALWVCCGVPLIDVREEHEVPGQVLVAEPLLHEGMFMVGGCRKVYSRRDALRGICARMKASALRIVYPRRTMNAAY</sequence>
<dbReference type="STRING" id="1353009.A0A1Y2IVZ6"/>